<dbReference type="AlphaFoldDB" id="A0AA47EHC8"/>
<protein>
    <submittedName>
        <fullName evidence="1">Uncharacterized protein</fullName>
    </submittedName>
</protein>
<organism evidence="1 2">
    <name type="scientific">Clostridium estertheticum</name>
    <dbReference type="NCBI Taxonomy" id="238834"/>
    <lineage>
        <taxon>Bacteria</taxon>
        <taxon>Bacillati</taxon>
        <taxon>Bacillota</taxon>
        <taxon>Clostridia</taxon>
        <taxon>Eubacteriales</taxon>
        <taxon>Clostridiaceae</taxon>
        <taxon>Clostridium</taxon>
    </lineage>
</organism>
<proteinExistence type="predicted"/>
<evidence type="ECO:0000313" key="1">
    <source>
        <dbReference type="EMBL" id="WAG59434.1"/>
    </source>
</evidence>
<name>A0AA47EHC8_9CLOT</name>
<dbReference type="RefSeq" id="WP_216127190.1">
    <property type="nucleotide sequence ID" value="NZ_JAHLDP010000042.1"/>
</dbReference>
<gene>
    <name evidence="1" type="ORF">LL038_17575</name>
</gene>
<accession>A0AA47EHC8</accession>
<sequence length="56" mass="6038">MIVKLIRGDGGMPVIISKEEFQIDKEIMSARKKASGPNKAKGIDLLPGLFFCGECG</sequence>
<dbReference type="EMBL" id="CP086239">
    <property type="protein sequence ID" value="WAG59434.1"/>
    <property type="molecule type" value="Genomic_DNA"/>
</dbReference>
<dbReference type="Proteomes" id="UP001164733">
    <property type="component" value="Chromosome"/>
</dbReference>
<evidence type="ECO:0000313" key="2">
    <source>
        <dbReference type="Proteomes" id="UP001164733"/>
    </source>
</evidence>
<reference evidence="1" key="1">
    <citation type="submission" date="2021-11" db="EMBL/GenBank/DDBJ databases">
        <title>Clostridia strains as spoilage organisms.</title>
        <authorList>
            <person name="Wambui J."/>
            <person name="Stevens M.J.A."/>
            <person name="Stephan R."/>
        </authorList>
    </citation>
    <scope>NUCLEOTIDE SEQUENCE</scope>
    <source>
        <strain evidence="1">CF009</strain>
    </source>
</reference>